<dbReference type="Proteomes" id="UP000250235">
    <property type="component" value="Unassembled WGS sequence"/>
</dbReference>
<feature type="compositionally biased region" description="Polar residues" evidence="2">
    <location>
        <begin position="1153"/>
        <end position="1169"/>
    </location>
</feature>
<proteinExistence type="predicted"/>
<accession>A0A2Z7D926</accession>
<feature type="compositionally biased region" description="Polar residues" evidence="2">
    <location>
        <begin position="514"/>
        <end position="536"/>
    </location>
</feature>
<evidence type="ECO:0008006" key="5">
    <source>
        <dbReference type="Google" id="ProtNLM"/>
    </source>
</evidence>
<feature type="compositionally biased region" description="Polar residues" evidence="2">
    <location>
        <begin position="1307"/>
        <end position="1319"/>
    </location>
</feature>
<feature type="coiled-coil region" evidence="1">
    <location>
        <begin position="775"/>
        <end position="813"/>
    </location>
</feature>
<organism evidence="3 4">
    <name type="scientific">Dorcoceras hygrometricum</name>
    <dbReference type="NCBI Taxonomy" id="472368"/>
    <lineage>
        <taxon>Eukaryota</taxon>
        <taxon>Viridiplantae</taxon>
        <taxon>Streptophyta</taxon>
        <taxon>Embryophyta</taxon>
        <taxon>Tracheophyta</taxon>
        <taxon>Spermatophyta</taxon>
        <taxon>Magnoliopsida</taxon>
        <taxon>eudicotyledons</taxon>
        <taxon>Gunneridae</taxon>
        <taxon>Pentapetalae</taxon>
        <taxon>asterids</taxon>
        <taxon>lamiids</taxon>
        <taxon>Lamiales</taxon>
        <taxon>Gesneriaceae</taxon>
        <taxon>Didymocarpoideae</taxon>
        <taxon>Trichosporeae</taxon>
        <taxon>Loxocarpinae</taxon>
        <taxon>Dorcoceras</taxon>
    </lineage>
</organism>
<feature type="region of interest" description="Disordered" evidence="2">
    <location>
        <begin position="508"/>
        <end position="536"/>
    </location>
</feature>
<evidence type="ECO:0000256" key="2">
    <source>
        <dbReference type="SAM" id="MobiDB-lite"/>
    </source>
</evidence>
<dbReference type="OrthoDB" id="248320at2759"/>
<feature type="region of interest" description="Disordered" evidence="2">
    <location>
        <begin position="1595"/>
        <end position="1614"/>
    </location>
</feature>
<feature type="region of interest" description="Disordered" evidence="2">
    <location>
        <begin position="821"/>
        <end position="842"/>
    </location>
</feature>
<feature type="region of interest" description="Disordered" evidence="2">
    <location>
        <begin position="574"/>
        <end position="599"/>
    </location>
</feature>
<feature type="region of interest" description="Disordered" evidence="2">
    <location>
        <begin position="1208"/>
        <end position="1228"/>
    </location>
</feature>
<keyword evidence="4" id="KW-1185">Reference proteome</keyword>
<dbReference type="PANTHER" id="PTHR34418:SF3">
    <property type="entry name" value="NUCLEAR PORE COMPLEX PROTEIN NUP214"/>
    <property type="match status" value="1"/>
</dbReference>
<gene>
    <name evidence="3" type="ORF">F511_13848</name>
</gene>
<evidence type="ECO:0000313" key="3">
    <source>
        <dbReference type="EMBL" id="KZV55059.1"/>
    </source>
</evidence>
<dbReference type="InterPro" id="IPR044694">
    <property type="entry name" value="NUP214"/>
</dbReference>
<evidence type="ECO:0000313" key="4">
    <source>
        <dbReference type="Proteomes" id="UP000250235"/>
    </source>
</evidence>
<protein>
    <recommendedName>
        <fullName evidence="5">Nuclear pore complex protein NUP214</fullName>
    </recommendedName>
</protein>
<dbReference type="SUPFAM" id="SSF117289">
    <property type="entry name" value="Nucleoporin domain"/>
    <property type="match status" value="1"/>
</dbReference>
<name>A0A2Z7D926_9LAMI</name>
<feature type="compositionally biased region" description="Polar residues" evidence="2">
    <location>
        <begin position="574"/>
        <end position="591"/>
    </location>
</feature>
<evidence type="ECO:0000256" key="1">
    <source>
        <dbReference type="SAM" id="Coils"/>
    </source>
</evidence>
<dbReference type="GO" id="GO:0006405">
    <property type="term" value="P:RNA export from nucleus"/>
    <property type="evidence" value="ECO:0007669"/>
    <property type="project" value="InterPro"/>
</dbReference>
<reference evidence="3 4" key="1">
    <citation type="journal article" date="2015" name="Proc. Natl. Acad. Sci. U.S.A.">
        <title>The resurrection genome of Boea hygrometrica: A blueprint for survival of dehydration.</title>
        <authorList>
            <person name="Xiao L."/>
            <person name="Yang G."/>
            <person name="Zhang L."/>
            <person name="Yang X."/>
            <person name="Zhao S."/>
            <person name="Ji Z."/>
            <person name="Zhou Q."/>
            <person name="Hu M."/>
            <person name="Wang Y."/>
            <person name="Chen M."/>
            <person name="Xu Y."/>
            <person name="Jin H."/>
            <person name="Xiao X."/>
            <person name="Hu G."/>
            <person name="Bao F."/>
            <person name="Hu Y."/>
            <person name="Wan P."/>
            <person name="Li L."/>
            <person name="Deng X."/>
            <person name="Kuang T."/>
            <person name="Xiang C."/>
            <person name="Zhu J.K."/>
            <person name="Oliver M.J."/>
            <person name="He Y."/>
        </authorList>
    </citation>
    <scope>NUCLEOTIDE SEQUENCE [LARGE SCALE GENOMIC DNA]</scope>
    <source>
        <strain evidence="4">cv. XS01</strain>
    </source>
</reference>
<feature type="region of interest" description="Disordered" evidence="2">
    <location>
        <begin position="1302"/>
        <end position="1327"/>
    </location>
</feature>
<keyword evidence="1" id="KW-0175">Coiled coil</keyword>
<sequence length="1614" mass="172361">MATPPQTDGAPLIQLDEEIEGEEVGSRNYRFSKIGEPVPICSTAFKFDPGNLPTQPLAVSEKFRLLFVAHPRGFYVARTRDVIGSAEQIKDKQTAKSVQELCLVDVPLENVSMLALSSDDSMLAATEGSHANFFAVSALLHKEQKASFSVQLEDSVCIKDLRWARNVAKVYVILSARGELFYGSGHGPLSHVMKNVDSVDWSVRGNFVAVARKNIISILSSQLKEKLSFSLPFRSVIGDNDSDVNQVIKVDSVRWIRPDCIAIGCFELNDVGEEQNYVVQVITSKEGRITDAGSKAIVLFFNNVFLDFCSDAVLTRNGPHLFLSYLDLYGLAFIANRNLSRQVGLLCWSLDSGKNEAAVIEILNDAWILYIDSQDDGEENVIVGLSVDKVSQDENAKLTLGDEDTEVSPSCVIICLTIDGKISVFHFASAAEALSSPIGATSEEENTSKASLKHELTQISFGAGEGSEEQISSKSDFQQQHNEEVKADAEASVNEKLELKSVVDSHTLKLAEPTRTQPEISNQNNNEEYQSIQDTKSGTSFSSAKVVGDFSIQSLSWSNGRIDTDKTSVGRSFSLPLNQVNDSNKSTSQSAGAVLRESSDVSKKAELSSKFSAFGPRESNRFGNLHSLPAYSVSKAPVAEAIVPGKSPKSVNYKDSLPSSFVTGSPKSLQNASKQQFGNVEGMAKELDILLQDIEGKGGFIDASINSQKNLVKELEETMWALSSRCRTWRGLVDEKSREVQLLLDKTAQVLVRKVYLEGIFKQDADSRYWELWNRQNLSSELELKRRHVLDLNQELTNQLIELERHFNSLEFNKFGANGSPLRNSRASDSGRGHSRQIQSLQSLRHTTNAQLAAAEHLSRCLSEQMAVLSIDSSVKENDIKKKLFESVGLSYNSDFCSSPDGNRSFYTETHREQFNISGSINSITESVRNQASPQCNEPETARRHRCSLDRSWASFEPPKTTVKRVLLKGDSEKGSASPSRLNTDIQYLTPQAQKKVEAASKHLSITTAGLNLSGSKGYQDAAEIEKKQFNARQSTLLLQRDYKKNSALLLDAKVTGDNGDIGNSRPTNEKSRSDVLLTRNNDYFPTSEPVLVQQSNTIHLGPSMSSSSKPTNEDLKFTLTPASVFSSVPNVSERNLVAKTSAEPSQPCLDVSDNTSPRSIFDPSSPSRNKTKTALFPLTMPSQEASVVANQEVSRPQTSVLSNSNFTATSSLSSSGSSHSSKSLSSPFFKSESEKSLSSSLVAHGSKREGSLQSQTSIANMITGTERDDKLRTSPKHPVSATSISGSKLVLTASSTLPQSELDFGGSSNNSSLIASTTKSEKPHTVETLSPVAPASTGTLGTVKNAFPDASEEEEMDEEVPETDQTNQAALGSLAGLGIGSIHNTGQGKPNPFGAVSQVTSPFTMSAPGNGLFRPATFSFQSPQPSEPVHPVALTFSSGFNSGNSGTISSASGFGQPAQMGAGQQALGSVLGTFGQSRQLGAGLTGNSNFGGGFMGNAAASASGGFASAAGHGGFASAAAHGGFASAAAHGGFASASTFGGFASAATSGGFAGLAAGGGGFASAAMNVGPFAAAAGGGFGAFSSQQGGGVPSGFGGVSGTGRPPSEFFTQMRK</sequence>
<dbReference type="PANTHER" id="PTHR34418">
    <property type="entry name" value="NUCLEAR PORE COMPLEX PROTEIN NUP214 ISOFORM X1"/>
    <property type="match status" value="1"/>
</dbReference>
<dbReference type="GO" id="GO:0017056">
    <property type="term" value="F:structural constituent of nuclear pore"/>
    <property type="evidence" value="ECO:0007669"/>
    <property type="project" value="InterPro"/>
</dbReference>
<dbReference type="EMBL" id="KQ989021">
    <property type="protein sequence ID" value="KZV55059.1"/>
    <property type="molecule type" value="Genomic_DNA"/>
</dbReference>
<feature type="compositionally biased region" description="Basic and acidic residues" evidence="2">
    <location>
        <begin position="481"/>
        <end position="491"/>
    </location>
</feature>
<feature type="compositionally biased region" description="Polar residues" evidence="2">
    <location>
        <begin position="469"/>
        <end position="480"/>
    </location>
</feature>
<feature type="region of interest" description="Disordered" evidence="2">
    <location>
        <begin position="464"/>
        <end position="491"/>
    </location>
</feature>
<feature type="region of interest" description="Disordered" evidence="2">
    <location>
        <begin position="1141"/>
        <end position="1173"/>
    </location>
</feature>